<dbReference type="PANTHER" id="PTHR45614">
    <property type="entry name" value="MYB PROTEIN-RELATED"/>
    <property type="match status" value="1"/>
</dbReference>
<gene>
    <name evidence="3" type="ORF">SteCoe_25074</name>
</gene>
<dbReference type="InterPro" id="IPR050560">
    <property type="entry name" value="MYB_TF"/>
</dbReference>
<evidence type="ECO:0000313" key="3">
    <source>
        <dbReference type="EMBL" id="OMJ75736.1"/>
    </source>
</evidence>
<dbReference type="PROSITE" id="PS50090">
    <property type="entry name" value="MYB_LIKE"/>
    <property type="match status" value="2"/>
</dbReference>
<dbReference type="PROSITE" id="PS51294">
    <property type="entry name" value="HTH_MYB"/>
    <property type="match status" value="1"/>
</dbReference>
<dbReference type="OrthoDB" id="2143914at2759"/>
<dbReference type="SUPFAM" id="SSF46689">
    <property type="entry name" value="Homeodomain-like"/>
    <property type="match status" value="1"/>
</dbReference>
<dbReference type="EMBL" id="MPUH01000672">
    <property type="protein sequence ID" value="OMJ75736.1"/>
    <property type="molecule type" value="Genomic_DNA"/>
</dbReference>
<keyword evidence="4" id="KW-1185">Reference proteome</keyword>
<dbReference type="Proteomes" id="UP000187209">
    <property type="component" value="Unassembled WGS sequence"/>
</dbReference>
<dbReference type="Gene3D" id="1.10.10.60">
    <property type="entry name" value="Homeodomain-like"/>
    <property type="match status" value="2"/>
</dbReference>
<accession>A0A1R2BG38</accession>
<evidence type="ECO:0000259" key="2">
    <source>
        <dbReference type="PROSITE" id="PS51294"/>
    </source>
</evidence>
<name>A0A1R2BG38_9CILI</name>
<proteinExistence type="predicted"/>
<dbReference type="AlphaFoldDB" id="A0A1R2BG38"/>
<dbReference type="SMART" id="SM00717">
    <property type="entry name" value="SANT"/>
    <property type="match status" value="2"/>
</dbReference>
<dbReference type="Pfam" id="PF13921">
    <property type="entry name" value="Myb_DNA-bind_6"/>
    <property type="match status" value="1"/>
</dbReference>
<dbReference type="InterPro" id="IPR017930">
    <property type="entry name" value="Myb_dom"/>
</dbReference>
<dbReference type="InterPro" id="IPR001005">
    <property type="entry name" value="SANT/Myb"/>
</dbReference>
<organism evidence="3 4">
    <name type="scientific">Stentor coeruleus</name>
    <dbReference type="NCBI Taxonomy" id="5963"/>
    <lineage>
        <taxon>Eukaryota</taxon>
        <taxon>Sar</taxon>
        <taxon>Alveolata</taxon>
        <taxon>Ciliophora</taxon>
        <taxon>Postciliodesmatophora</taxon>
        <taxon>Heterotrichea</taxon>
        <taxon>Heterotrichida</taxon>
        <taxon>Stentoridae</taxon>
        <taxon>Stentor</taxon>
    </lineage>
</organism>
<dbReference type="GO" id="GO:0005634">
    <property type="term" value="C:nucleus"/>
    <property type="evidence" value="ECO:0007669"/>
    <property type="project" value="TreeGrafter"/>
</dbReference>
<evidence type="ECO:0000259" key="1">
    <source>
        <dbReference type="PROSITE" id="PS50090"/>
    </source>
</evidence>
<comment type="caution">
    <text evidence="3">The sequence shown here is derived from an EMBL/GenBank/DDBJ whole genome shotgun (WGS) entry which is preliminary data.</text>
</comment>
<feature type="domain" description="Myb-like" evidence="1">
    <location>
        <begin position="9"/>
        <end position="58"/>
    </location>
</feature>
<sequence>MVKRNARIWTALEDSSLIKLMQTSSQKNWNQISKLLSQKIKNSHKSGKQCRERWVNYLNPKLQHKAWKKSEEKRLVELFKVLGKKWTKISSYFDGRSSNSVKNHFYALIRKNIRRYNKYAGAREIITAKINDVLKSPEYCKLLVAPAFPKKRPAVKKCEKNEMNYAFCYPKMNFLMDDSVEVVQNFEDCLFLAEMQRYGVFVLSLILPN</sequence>
<dbReference type="InterPro" id="IPR009057">
    <property type="entry name" value="Homeodomain-like_sf"/>
</dbReference>
<feature type="domain" description="Myb-like" evidence="1">
    <location>
        <begin position="59"/>
        <end position="109"/>
    </location>
</feature>
<feature type="domain" description="HTH myb-type" evidence="2">
    <location>
        <begin position="59"/>
        <end position="113"/>
    </location>
</feature>
<dbReference type="GO" id="GO:0000978">
    <property type="term" value="F:RNA polymerase II cis-regulatory region sequence-specific DNA binding"/>
    <property type="evidence" value="ECO:0007669"/>
    <property type="project" value="TreeGrafter"/>
</dbReference>
<dbReference type="GO" id="GO:0000981">
    <property type="term" value="F:DNA-binding transcription factor activity, RNA polymerase II-specific"/>
    <property type="evidence" value="ECO:0007669"/>
    <property type="project" value="TreeGrafter"/>
</dbReference>
<evidence type="ECO:0008006" key="5">
    <source>
        <dbReference type="Google" id="ProtNLM"/>
    </source>
</evidence>
<dbReference type="CDD" id="cd00167">
    <property type="entry name" value="SANT"/>
    <property type="match status" value="2"/>
</dbReference>
<protein>
    <recommendedName>
        <fullName evidence="5">Myb-like DNA-binding domain containing protein</fullName>
    </recommendedName>
</protein>
<reference evidence="3 4" key="1">
    <citation type="submission" date="2016-11" db="EMBL/GenBank/DDBJ databases">
        <title>The macronuclear genome of Stentor coeruleus: a giant cell with tiny introns.</title>
        <authorList>
            <person name="Slabodnick M."/>
            <person name="Ruby J.G."/>
            <person name="Reiff S.B."/>
            <person name="Swart E.C."/>
            <person name="Gosai S."/>
            <person name="Prabakaran S."/>
            <person name="Witkowska E."/>
            <person name="Larue G.E."/>
            <person name="Fisher S."/>
            <person name="Freeman R.M."/>
            <person name="Gunawardena J."/>
            <person name="Chu W."/>
            <person name="Stover N.A."/>
            <person name="Gregory B.D."/>
            <person name="Nowacki M."/>
            <person name="Derisi J."/>
            <person name="Roy S.W."/>
            <person name="Marshall W.F."/>
            <person name="Sood P."/>
        </authorList>
    </citation>
    <scope>NUCLEOTIDE SEQUENCE [LARGE SCALE GENOMIC DNA]</scope>
    <source>
        <strain evidence="3">WM001</strain>
    </source>
</reference>
<evidence type="ECO:0000313" key="4">
    <source>
        <dbReference type="Proteomes" id="UP000187209"/>
    </source>
</evidence>